<comment type="caution">
    <text evidence="2">The sequence shown here is derived from an EMBL/GenBank/DDBJ whole genome shotgun (WGS) entry which is preliminary data.</text>
</comment>
<protein>
    <submittedName>
        <fullName evidence="2">DUF3888 domain-containing protein</fullName>
    </submittedName>
</protein>
<gene>
    <name evidence="2" type="ORF">ACFSUF_18225</name>
</gene>
<reference evidence="3" key="1">
    <citation type="journal article" date="2019" name="Int. J. Syst. Evol. Microbiol.">
        <title>The Global Catalogue of Microorganisms (GCM) 10K type strain sequencing project: providing services to taxonomists for standard genome sequencing and annotation.</title>
        <authorList>
            <consortium name="The Broad Institute Genomics Platform"/>
            <consortium name="The Broad Institute Genome Sequencing Center for Infectious Disease"/>
            <person name="Wu L."/>
            <person name="Ma J."/>
        </authorList>
    </citation>
    <scope>NUCLEOTIDE SEQUENCE [LARGE SCALE GENOMIC DNA]</scope>
    <source>
        <strain evidence="3">KCTC 3950</strain>
    </source>
</reference>
<evidence type="ECO:0000313" key="3">
    <source>
        <dbReference type="Proteomes" id="UP001597541"/>
    </source>
</evidence>
<dbReference type="EMBL" id="JBHUME010000011">
    <property type="protein sequence ID" value="MFD2614351.1"/>
    <property type="molecule type" value="Genomic_DNA"/>
</dbReference>
<proteinExistence type="predicted"/>
<sequence length="242" mass="27079">MRHKLFILLTLLTLSMFTAYTASAKPQNDEQIKDILLTVLSTYISNAVTEYYGEPRQYGLYDAEIVRIERDQPGGFSFRVYVVVKTFVGAHNPPYGEDSITLSVTPAGVDVEKFVHKNMNTGQNSEFLRTSQITLRKPVSKPLLSEKEAVSNAKAHCNVIARRARGIVAEYCLMTNPGMTAFSKAALTKNAQLRHDGYLKNTPVYIVIFKGVHLPGKHHTVFEEHHVVLDANSGEILFSYSN</sequence>
<dbReference type="RefSeq" id="WP_377605110.1">
    <property type="nucleotide sequence ID" value="NZ_JBHUME010000011.1"/>
</dbReference>
<dbReference type="Proteomes" id="UP001597541">
    <property type="component" value="Unassembled WGS sequence"/>
</dbReference>
<evidence type="ECO:0000256" key="1">
    <source>
        <dbReference type="SAM" id="SignalP"/>
    </source>
</evidence>
<evidence type="ECO:0000313" key="2">
    <source>
        <dbReference type="EMBL" id="MFD2614351.1"/>
    </source>
</evidence>
<keyword evidence="3" id="KW-1185">Reference proteome</keyword>
<feature type="signal peptide" evidence="1">
    <location>
        <begin position="1"/>
        <end position="24"/>
    </location>
</feature>
<organism evidence="2 3">
    <name type="scientific">Paenibacillus gansuensis</name>
    <dbReference type="NCBI Taxonomy" id="306542"/>
    <lineage>
        <taxon>Bacteria</taxon>
        <taxon>Bacillati</taxon>
        <taxon>Bacillota</taxon>
        <taxon>Bacilli</taxon>
        <taxon>Bacillales</taxon>
        <taxon>Paenibacillaceae</taxon>
        <taxon>Paenibacillus</taxon>
    </lineage>
</organism>
<keyword evidence="1" id="KW-0732">Signal</keyword>
<name>A0ABW5PG05_9BACL</name>
<accession>A0ABW5PG05</accession>
<dbReference type="InterPro" id="IPR024984">
    <property type="entry name" value="DUF3888"/>
</dbReference>
<feature type="chain" id="PRO_5047148579" evidence="1">
    <location>
        <begin position="25"/>
        <end position="242"/>
    </location>
</feature>
<dbReference type="Pfam" id="PF13027">
    <property type="entry name" value="DUF3888"/>
    <property type="match status" value="1"/>
</dbReference>